<feature type="transmembrane region" description="Helical" evidence="6">
    <location>
        <begin position="211"/>
        <end position="232"/>
    </location>
</feature>
<dbReference type="PROSITE" id="PS51384">
    <property type="entry name" value="FAD_FR"/>
    <property type="match status" value="1"/>
</dbReference>
<dbReference type="InterPro" id="IPR017927">
    <property type="entry name" value="FAD-bd_FR_type"/>
</dbReference>
<accession>A0A2V3J1C7</accession>
<keyword evidence="2 6" id="KW-0812">Transmembrane</keyword>
<keyword evidence="4" id="KW-0560">Oxidoreductase</keyword>
<feature type="transmembrane region" description="Helical" evidence="6">
    <location>
        <begin position="578"/>
        <end position="601"/>
    </location>
</feature>
<protein>
    <submittedName>
        <fullName evidence="8">Superoxide-generating NADPH oxidase heavy chain subunit A</fullName>
    </submittedName>
</protein>
<reference evidence="8 9" key="1">
    <citation type="journal article" date="2018" name="Mol. Biol. Evol.">
        <title>Analysis of the draft genome of the red seaweed Gracilariopsis chorda provides insights into genome size evolution in Rhodophyta.</title>
        <authorList>
            <person name="Lee J."/>
            <person name="Yang E.C."/>
            <person name="Graf L."/>
            <person name="Yang J.H."/>
            <person name="Qiu H."/>
            <person name="Zel Zion U."/>
            <person name="Chan C.X."/>
            <person name="Stephens T.G."/>
            <person name="Weber A.P.M."/>
            <person name="Boo G.H."/>
            <person name="Boo S.M."/>
            <person name="Kim K.M."/>
            <person name="Shin Y."/>
            <person name="Jung M."/>
            <person name="Lee S.J."/>
            <person name="Yim H.S."/>
            <person name="Lee J.H."/>
            <person name="Bhattacharya D."/>
            <person name="Yoon H.S."/>
        </authorList>
    </citation>
    <scope>NUCLEOTIDE SEQUENCE [LARGE SCALE GENOMIC DNA]</scope>
    <source>
        <strain evidence="8 9">SKKU-2015</strain>
        <tissue evidence="8">Whole body</tissue>
    </source>
</reference>
<dbReference type="InterPro" id="IPR050369">
    <property type="entry name" value="RBOH/FRE"/>
</dbReference>
<dbReference type="Gene3D" id="3.40.50.80">
    <property type="entry name" value="Nucleotide-binding domain of ferredoxin-NADP reductase (FNR) module"/>
    <property type="match status" value="2"/>
</dbReference>
<dbReference type="CDD" id="cd06186">
    <property type="entry name" value="NOX_Duox_like_FAD_NADP"/>
    <property type="match status" value="1"/>
</dbReference>
<comment type="subcellular location">
    <subcellularLocation>
        <location evidence="1">Membrane</location>
        <topology evidence="1">Multi-pass membrane protein</topology>
    </subcellularLocation>
</comment>
<evidence type="ECO:0000256" key="4">
    <source>
        <dbReference type="ARBA" id="ARBA00023002"/>
    </source>
</evidence>
<dbReference type="OrthoDB" id="6101at2759"/>
<dbReference type="GO" id="GO:0016491">
    <property type="term" value="F:oxidoreductase activity"/>
    <property type="evidence" value="ECO:0007669"/>
    <property type="project" value="UniProtKB-KW"/>
</dbReference>
<dbReference type="Pfam" id="PF08030">
    <property type="entry name" value="NAD_binding_6"/>
    <property type="match status" value="1"/>
</dbReference>
<dbReference type="PANTHER" id="PTHR11972">
    <property type="entry name" value="NADPH OXIDASE"/>
    <property type="match status" value="1"/>
</dbReference>
<comment type="caution">
    <text evidence="8">The sequence shown here is derived from an EMBL/GenBank/DDBJ whole genome shotgun (WGS) entry which is preliminary data.</text>
</comment>
<dbReference type="InterPro" id="IPR013130">
    <property type="entry name" value="Fe3_Rdtase_TM_dom"/>
</dbReference>
<gene>
    <name evidence="8" type="ORF">BWQ96_02168</name>
</gene>
<feature type="transmembrane region" description="Helical" evidence="6">
    <location>
        <begin position="153"/>
        <end position="174"/>
    </location>
</feature>
<evidence type="ECO:0000256" key="6">
    <source>
        <dbReference type="SAM" id="Phobius"/>
    </source>
</evidence>
<keyword evidence="3 6" id="KW-1133">Transmembrane helix</keyword>
<dbReference type="AlphaFoldDB" id="A0A2V3J1C7"/>
<keyword evidence="5 6" id="KW-0472">Membrane</keyword>
<proteinExistence type="predicted"/>
<feature type="transmembrane region" description="Helical" evidence="6">
    <location>
        <begin position="483"/>
        <end position="503"/>
    </location>
</feature>
<dbReference type="Gene3D" id="2.40.30.10">
    <property type="entry name" value="Translation factors"/>
    <property type="match status" value="1"/>
</dbReference>
<feature type="transmembrane region" description="Helical" evidence="6">
    <location>
        <begin position="34"/>
        <end position="52"/>
    </location>
</feature>
<dbReference type="PANTHER" id="PTHR11972:SF153">
    <property type="entry name" value="SUPEROXIDE-GENERATING NADPH OXIDASE HEAVY CHAIN SUBUNIT A"/>
    <property type="match status" value="1"/>
</dbReference>
<evidence type="ECO:0000256" key="1">
    <source>
        <dbReference type="ARBA" id="ARBA00004141"/>
    </source>
</evidence>
<dbReference type="Proteomes" id="UP000247409">
    <property type="component" value="Unassembled WGS sequence"/>
</dbReference>
<dbReference type="STRING" id="448386.A0A2V3J1C7"/>
<feature type="transmembrane region" description="Helical" evidence="6">
    <location>
        <begin position="111"/>
        <end position="133"/>
    </location>
</feature>
<name>A0A2V3J1C7_9FLOR</name>
<sequence length="794" mass="89382">MDSSSDNSQRKGNDYTLRLLAAIDAKLQSYSPKYTFVLSYCLTNVVLFFFAAVKEFKKWEEPLIAWSIAIARGFGFILNLNIAFLVLLACRKTFTTLRTTAIGTLLPLDRVMPDLHSVVGISSFIFAALHGVFHTVAGISGDFWQPGFGKWTYCFITGTVLLSLFFVIAATAVKPMRRAHYESFKNVHLFGAVIFIPLLILHGFYDEILYSYRWVLAPTLIYCIDKFITIVIQNKASCYVRVGSECRHYPHGGELVRLSFPKPFRYRAGQYAELCIPLISRTQWHPFTMASAPHEANILFFVKNVGDWTGALYKLCKAGLHPKTREPVVSFEVKVRGPFGAPAQHFGQYEKVLLISGGVGAIPFCSVTKEINGAISRNTVRKHFDDNMIDMSSGHTRRENQCVYGAEDENETEAPNIFDAGGTVFFDGLKRPRKHGRPYLADIKKTPHIIRSRDHEDISVIPTQTWSQFLYTLATTSMYNTTMLWILLIRLSVNLLAFVYGLVDLGQKGTDIFQSLPFTAVDVVLSGIFLVMLLIAMISEVISEKRTIIEEWLVLLPVASAPFVVGCLALSGQGMRNMYFASYMFFIGWPLLIITFLFHYFRIVGRTALLSDTVRKSYFTIKSVDFIWTTQTGEDDMWLIEELSKSIGNSGFVRLHRFITQERNVEGTAEILRSLSGDSNDSDQEALLLRDNYGHPNWQQIFKSVTSKMKNGTTAGIFFCGPPKMAVEVKKAATMAMFDSRYRSLAAAQNHAGAGQLQSLLFSQASGPSIPDSLTRSFNVRFVFREENFHLSDS</sequence>
<feature type="transmembrane region" description="Helical" evidence="6">
    <location>
        <begin position="64"/>
        <end position="90"/>
    </location>
</feature>
<dbReference type="SUPFAM" id="SSF63380">
    <property type="entry name" value="Riboflavin synthase domain-like"/>
    <property type="match status" value="1"/>
</dbReference>
<evidence type="ECO:0000256" key="3">
    <source>
        <dbReference type="ARBA" id="ARBA00022989"/>
    </source>
</evidence>
<keyword evidence="9" id="KW-1185">Reference proteome</keyword>
<dbReference type="InterPro" id="IPR013112">
    <property type="entry name" value="FAD-bd_8"/>
</dbReference>
<evidence type="ECO:0000256" key="2">
    <source>
        <dbReference type="ARBA" id="ARBA00022692"/>
    </source>
</evidence>
<dbReference type="GO" id="GO:0005886">
    <property type="term" value="C:plasma membrane"/>
    <property type="evidence" value="ECO:0007669"/>
    <property type="project" value="TreeGrafter"/>
</dbReference>
<feature type="transmembrane region" description="Helical" evidence="6">
    <location>
        <begin position="186"/>
        <end position="205"/>
    </location>
</feature>
<feature type="transmembrane region" description="Helical" evidence="6">
    <location>
        <begin position="523"/>
        <end position="542"/>
    </location>
</feature>
<evidence type="ECO:0000313" key="8">
    <source>
        <dbReference type="EMBL" id="PXF48216.1"/>
    </source>
</evidence>
<dbReference type="InterPro" id="IPR013121">
    <property type="entry name" value="Fe_red_NAD-bd_6"/>
</dbReference>
<evidence type="ECO:0000259" key="7">
    <source>
        <dbReference type="PROSITE" id="PS51384"/>
    </source>
</evidence>
<organism evidence="8 9">
    <name type="scientific">Gracilariopsis chorda</name>
    <dbReference type="NCBI Taxonomy" id="448386"/>
    <lineage>
        <taxon>Eukaryota</taxon>
        <taxon>Rhodophyta</taxon>
        <taxon>Florideophyceae</taxon>
        <taxon>Rhodymeniophycidae</taxon>
        <taxon>Gracilariales</taxon>
        <taxon>Gracilariaceae</taxon>
        <taxon>Gracilariopsis</taxon>
    </lineage>
</organism>
<feature type="transmembrane region" description="Helical" evidence="6">
    <location>
        <begin position="554"/>
        <end position="572"/>
    </location>
</feature>
<dbReference type="InterPro" id="IPR017938">
    <property type="entry name" value="Riboflavin_synthase-like_b-brl"/>
</dbReference>
<feature type="domain" description="FAD-binding FR-type" evidence="7">
    <location>
        <begin position="235"/>
        <end position="345"/>
    </location>
</feature>
<evidence type="ECO:0000313" key="9">
    <source>
        <dbReference type="Proteomes" id="UP000247409"/>
    </source>
</evidence>
<dbReference type="Pfam" id="PF08022">
    <property type="entry name" value="FAD_binding_8"/>
    <property type="match status" value="1"/>
</dbReference>
<evidence type="ECO:0000256" key="5">
    <source>
        <dbReference type="ARBA" id="ARBA00023136"/>
    </source>
</evidence>
<dbReference type="EMBL" id="NBIV01000016">
    <property type="protein sequence ID" value="PXF48216.1"/>
    <property type="molecule type" value="Genomic_DNA"/>
</dbReference>
<dbReference type="Pfam" id="PF01794">
    <property type="entry name" value="Ferric_reduct"/>
    <property type="match status" value="1"/>
</dbReference>
<dbReference type="InterPro" id="IPR039261">
    <property type="entry name" value="FNR_nucleotide-bd"/>
</dbReference>